<keyword evidence="2" id="KW-0805">Transcription regulation</keyword>
<dbReference type="RefSeq" id="WP_086942701.1">
    <property type="nucleotide sequence ID" value="NZ_FONM01000006.1"/>
</dbReference>
<protein>
    <submittedName>
        <fullName evidence="6">Transcription regulator hth lysr</fullName>
    </submittedName>
</protein>
<feature type="domain" description="HTH lysR-type" evidence="5">
    <location>
        <begin position="1"/>
        <end position="58"/>
    </location>
</feature>
<dbReference type="PANTHER" id="PTHR30126:SF40">
    <property type="entry name" value="HTH-TYPE TRANSCRIPTIONAL REGULATOR GLTR"/>
    <property type="match status" value="1"/>
</dbReference>
<dbReference type="InterPro" id="IPR000847">
    <property type="entry name" value="LysR_HTH_N"/>
</dbReference>
<evidence type="ECO:0000256" key="3">
    <source>
        <dbReference type="ARBA" id="ARBA00023125"/>
    </source>
</evidence>
<evidence type="ECO:0000259" key="5">
    <source>
        <dbReference type="PROSITE" id="PS50931"/>
    </source>
</evidence>
<dbReference type="InterPro" id="IPR005119">
    <property type="entry name" value="LysR_subst-bd"/>
</dbReference>
<accession>A0A1W1IFX5</accession>
<dbReference type="GO" id="GO:0000976">
    <property type="term" value="F:transcription cis-regulatory region binding"/>
    <property type="evidence" value="ECO:0007669"/>
    <property type="project" value="TreeGrafter"/>
</dbReference>
<name>A0A1W1IFX5_9LACT</name>
<evidence type="ECO:0000313" key="6">
    <source>
        <dbReference type="EMBL" id="SLM51906.1"/>
    </source>
</evidence>
<dbReference type="Pfam" id="PF03466">
    <property type="entry name" value="LysR_substrate"/>
    <property type="match status" value="1"/>
</dbReference>
<dbReference type="SUPFAM" id="SSF53850">
    <property type="entry name" value="Periplasmic binding protein-like II"/>
    <property type="match status" value="1"/>
</dbReference>
<dbReference type="FunFam" id="1.10.10.10:FF:000001">
    <property type="entry name" value="LysR family transcriptional regulator"/>
    <property type="match status" value="1"/>
</dbReference>
<dbReference type="SUPFAM" id="SSF46785">
    <property type="entry name" value="Winged helix' DNA-binding domain"/>
    <property type="match status" value="1"/>
</dbReference>
<dbReference type="Pfam" id="PF00126">
    <property type="entry name" value="HTH_1"/>
    <property type="match status" value="1"/>
</dbReference>
<dbReference type="PANTHER" id="PTHR30126">
    <property type="entry name" value="HTH-TYPE TRANSCRIPTIONAL REGULATOR"/>
    <property type="match status" value="1"/>
</dbReference>
<reference evidence="7" key="1">
    <citation type="submission" date="2016-04" db="EMBL/GenBank/DDBJ databases">
        <authorList>
            <person name="Strepis N."/>
        </authorList>
    </citation>
    <scope>NUCLEOTIDE SEQUENCE [LARGE SCALE GENOMIC DNA]</scope>
</reference>
<evidence type="ECO:0000256" key="1">
    <source>
        <dbReference type="ARBA" id="ARBA00009437"/>
    </source>
</evidence>
<evidence type="ECO:0000313" key="7">
    <source>
        <dbReference type="Proteomes" id="UP000195985"/>
    </source>
</evidence>
<keyword evidence="7" id="KW-1185">Reference proteome</keyword>
<dbReference type="InterPro" id="IPR036388">
    <property type="entry name" value="WH-like_DNA-bd_sf"/>
</dbReference>
<dbReference type="Gene3D" id="1.10.10.10">
    <property type="entry name" value="Winged helix-like DNA-binding domain superfamily/Winged helix DNA-binding domain"/>
    <property type="match status" value="1"/>
</dbReference>
<keyword evidence="4" id="KW-0804">Transcription</keyword>
<dbReference type="InterPro" id="IPR036390">
    <property type="entry name" value="WH_DNA-bd_sf"/>
</dbReference>
<dbReference type="AlphaFoldDB" id="A0A1W1IFX5"/>
<evidence type="ECO:0000256" key="2">
    <source>
        <dbReference type="ARBA" id="ARBA00023015"/>
    </source>
</evidence>
<dbReference type="OrthoDB" id="9803735at2"/>
<dbReference type="PRINTS" id="PR00039">
    <property type="entry name" value="HTHLYSR"/>
</dbReference>
<dbReference type="STRING" id="43064.SAMN04488086_10613"/>
<dbReference type="CDD" id="cd05466">
    <property type="entry name" value="PBP2_LTTR_substrate"/>
    <property type="match status" value="1"/>
</dbReference>
<dbReference type="PROSITE" id="PS50931">
    <property type="entry name" value="HTH_LYSR"/>
    <property type="match status" value="1"/>
</dbReference>
<dbReference type="GO" id="GO:0003700">
    <property type="term" value="F:DNA-binding transcription factor activity"/>
    <property type="evidence" value="ECO:0007669"/>
    <property type="project" value="InterPro"/>
</dbReference>
<evidence type="ECO:0000256" key="4">
    <source>
        <dbReference type="ARBA" id="ARBA00023163"/>
    </source>
</evidence>
<keyword evidence="3" id="KW-0238">DNA-binding</keyword>
<comment type="similarity">
    <text evidence="1">Belongs to the LysR transcriptional regulatory family.</text>
</comment>
<dbReference type="EMBL" id="FWEY01000003">
    <property type="protein sequence ID" value="SLM51906.1"/>
    <property type="molecule type" value="Genomic_DNA"/>
</dbReference>
<organism evidence="6 7">
    <name type="scientific">Trichococcus pasteurii</name>
    <dbReference type="NCBI Taxonomy" id="43064"/>
    <lineage>
        <taxon>Bacteria</taxon>
        <taxon>Bacillati</taxon>
        <taxon>Bacillota</taxon>
        <taxon>Bacilli</taxon>
        <taxon>Lactobacillales</taxon>
        <taxon>Carnobacteriaceae</taxon>
        <taxon>Trichococcus</taxon>
    </lineage>
</organism>
<dbReference type="Proteomes" id="UP000195985">
    <property type="component" value="Unassembled WGS sequence"/>
</dbReference>
<dbReference type="Gene3D" id="3.40.190.290">
    <property type="match status" value="1"/>
</dbReference>
<gene>
    <name evidence="6" type="ORF">TPAS_1586</name>
</gene>
<proteinExistence type="inferred from homology"/>
<sequence>MGLTQLRTFHYCATFLSFSKTAQHFELSQPAITKQIKKLESDLEQELFIRAGRKLFLTAAGEALFEYSSQIFSLYEEALDKMRNLSEKKRRLRIVGDLNYMKMNLSAFFAKAYEQFPDIEIEIDTAENAKLIFSGVRDKLYDIGILSANYTTIGVRDRLLREDNICLVASTVLASRMRREPNLQPPLLFYKSESSYSSFLQEFMHRNSLSDQNRMTFNSLEMIRQALLMDAGVAILSEDVIKEDLLAGRVTILSTPTESLKIKTRVIYRTDNPMLRSIEECLKLIIDETSKS</sequence>